<dbReference type="Gene3D" id="2.130.10.10">
    <property type="entry name" value="YVTN repeat-like/Quinoprotein amine dehydrogenase"/>
    <property type="match status" value="1"/>
</dbReference>
<evidence type="ECO:0000256" key="7">
    <source>
        <dbReference type="PROSITE-ProRule" id="PRU00221"/>
    </source>
</evidence>
<dbReference type="InterPro" id="IPR028599">
    <property type="entry name" value="WDR12/Ytm1"/>
</dbReference>
<evidence type="ECO:0000256" key="6">
    <source>
        <dbReference type="HAMAP-Rule" id="MF_03029"/>
    </source>
</evidence>
<dbReference type="PANTHER" id="PTHR19855:SF11">
    <property type="entry name" value="RIBOSOME BIOGENESIS PROTEIN WDR12"/>
    <property type="match status" value="1"/>
</dbReference>
<dbReference type="PANTHER" id="PTHR19855">
    <property type="entry name" value="WD40 REPEAT PROTEIN 12, 37"/>
    <property type="match status" value="1"/>
</dbReference>
<keyword evidence="10" id="KW-1185">Reference proteome</keyword>
<dbReference type="SUPFAM" id="SSF50978">
    <property type="entry name" value="WD40 repeat-like"/>
    <property type="match status" value="1"/>
</dbReference>
<organism evidence="9 10">
    <name type="scientific">[Candida] arabinofermentans NRRL YB-2248</name>
    <dbReference type="NCBI Taxonomy" id="983967"/>
    <lineage>
        <taxon>Eukaryota</taxon>
        <taxon>Fungi</taxon>
        <taxon>Dikarya</taxon>
        <taxon>Ascomycota</taxon>
        <taxon>Saccharomycotina</taxon>
        <taxon>Pichiomycetes</taxon>
        <taxon>Pichiales</taxon>
        <taxon>Pichiaceae</taxon>
        <taxon>Ogataea</taxon>
        <taxon>Ogataea/Candida clade</taxon>
    </lineage>
</organism>
<dbReference type="InterPro" id="IPR020472">
    <property type="entry name" value="WD40_PAC1"/>
</dbReference>
<accession>A0A1E4SYL2</accession>
<dbReference type="GO" id="GO:0070545">
    <property type="term" value="C:PeBoW complex"/>
    <property type="evidence" value="ECO:0007669"/>
    <property type="project" value="TreeGrafter"/>
</dbReference>
<keyword evidence="4" id="KW-0677">Repeat</keyword>
<evidence type="ECO:0000259" key="8">
    <source>
        <dbReference type="Pfam" id="PF08154"/>
    </source>
</evidence>
<gene>
    <name evidence="6" type="primary">YTM1</name>
    <name evidence="9" type="ORF">CANARDRAFT_223486</name>
</gene>
<evidence type="ECO:0000256" key="1">
    <source>
        <dbReference type="ARBA" id="ARBA00022517"/>
    </source>
</evidence>
<keyword evidence="1 6" id="KW-0690">Ribosome biogenesis</keyword>
<comment type="subcellular location">
    <subcellularLocation>
        <location evidence="6">Nucleus</location>
        <location evidence="6">Nucleolus</location>
    </subcellularLocation>
    <subcellularLocation>
        <location evidence="6">Nucleus</location>
        <location evidence="6">Nucleoplasm</location>
    </subcellularLocation>
</comment>
<protein>
    <recommendedName>
        <fullName evidence="6">Ribosome biogenesis protein YTM1</fullName>
    </recommendedName>
</protein>
<sequence length="450" mass="49882">MSESESGVRQVKVKFFTRDTDESLQCSSNPIYVPVSLKRFGLSEIVNHLVNTTTPIPFDFLIDGTLLKSTIEEYLVANALSSETFLNLEYTRAILPPKFLSSFNNEDWISSIDTIGSMTVPGPQSELNLKPKILTGSYDGIVRIYNCQGIVETQLIGHSQPIKSVKFISPTRFISAGMDRSIRLWKSGTISDENEIDSTQDGKTTAILEYHKDLISSLDVNLSTNRILSGSHDNSIALWSTNSKEMQTLKLEEKLNTSTASKKRLKLSLKDSTIKRKSPLSILESHKGPVEGIIFDKLDSTVAYSASQDHCIKTWDLITSRCIDTKQTNYSLLSLTQLPNIGLIATGSSARHINLHDPRSNKVTNNQLIGHTNFVSSLCTSDNDYMLISASHDNTVKIWDVRANKSLYTITRNSGVKKGKVLSVAWEKEIGIISGGDDKKLQINSSADLK</sequence>
<dbReference type="PROSITE" id="PS50294">
    <property type="entry name" value="WD_REPEATS_REGION"/>
    <property type="match status" value="3"/>
</dbReference>
<dbReference type="SMART" id="SM00320">
    <property type="entry name" value="WD40"/>
    <property type="match status" value="7"/>
</dbReference>
<evidence type="ECO:0000256" key="3">
    <source>
        <dbReference type="ARBA" id="ARBA00022574"/>
    </source>
</evidence>
<dbReference type="GO" id="GO:0000466">
    <property type="term" value="P:maturation of 5.8S rRNA from tricistronic rRNA transcript (SSU-rRNA, 5.8S rRNA, LSU-rRNA)"/>
    <property type="evidence" value="ECO:0007669"/>
    <property type="project" value="UniProtKB-UniRule"/>
</dbReference>
<dbReference type="OrthoDB" id="10251381at2759"/>
<evidence type="ECO:0000313" key="9">
    <source>
        <dbReference type="EMBL" id="ODV84593.1"/>
    </source>
</evidence>
<dbReference type="InterPro" id="IPR036322">
    <property type="entry name" value="WD40_repeat_dom_sf"/>
</dbReference>
<dbReference type="PROSITE" id="PS00678">
    <property type="entry name" value="WD_REPEATS_1"/>
    <property type="match status" value="2"/>
</dbReference>
<comment type="subunit">
    <text evidence="6">Component of the NOP7 complex, composed of ERB1, NOP7 and YTM1. Within the NOP7 complex ERB1 appears to interact directly with NOP7 and YTM1. The NOP7 complex also associates with the 66S pre-ribosome.</text>
</comment>
<dbReference type="PROSITE" id="PS50082">
    <property type="entry name" value="WD_REPEATS_2"/>
    <property type="match status" value="4"/>
</dbReference>
<dbReference type="CDD" id="cd00200">
    <property type="entry name" value="WD40"/>
    <property type="match status" value="1"/>
</dbReference>
<comment type="function">
    <text evidence="6">Component of the NOP7 complex, which is required for maturation of the 25S and 5.8S ribosomal RNAs and formation of the 60S ribosome.</text>
</comment>
<feature type="repeat" description="WD" evidence="7">
    <location>
        <begin position="155"/>
        <end position="186"/>
    </location>
</feature>
<feature type="repeat" description="WD" evidence="7">
    <location>
        <begin position="283"/>
        <end position="325"/>
    </location>
</feature>
<dbReference type="AlphaFoldDB" id="A0A1E4SYL2"/>
<dbReference type="GO" id="GO:0043021">
    <property type="term" value="F:ribonucleoprotein complex binding"/>
    <property type="evidence" value="ECO:0007669"/>
    <property type="project" value="UniProtKB-UniRule"/>
</dbReference>
<evidence type="ECO:0000256" key="5">
    <source>
        <dbReference type="ARBA" id="ARBA00023242"/>
    </source>
</evidence>
<dbReference type="Pfam" id="PF00400">
    <property type="entry name" value="WD40"/>
    <property type="match status" value="4"/>
</dbReference>
<evidence type="ECO:0000313" key="10">
    <source>
        <dbReference type="Proteomes" id="UP000094801"/>
    </source>
</evidence>
<dbReference type="InterPro" id="IPR015943">
    <property type="entry name" value="WD40/YVTN_repeat-like_dom_sf"/>
</dbReference>
<dbReference type="PRINTS" id="PR00320">
    <property type="entry name" value="GPROTEINBRPT"/>
</dbReference>
<dbReference type="InterPro" id="IPR012972">
    <property type="entry name" value="NLE"/>
</dbReference>
<evidence type="ECO:0000256" key="2">
    <source>
        <dbReference type="ARBA" id="ARBA00022552"/>
    </source>
</evidence>
<dbReference type="Pfam" id="PF08154">
    <property type="entry name" value="NLE"/>
    <property type="match status" value="1"/>
</dbReference>
<proteinExistence type="inferred from homology"/>
<keyword evidence="2 6" id="KW-0698">rRNA processing</keyword>
<feature type="domain" description="NLE" evidence="8">
    <location>
        <begin position="11"/>
        <end position="75"/>
    </location>
</feature>
<dbReference type="STRING" id="983967.A0A1E4SYL2"/>
<reference evidence="10" key="1">
    <citation type="submission" date="2016-04" db="EMBL/GenBank/DDBJ databases">
        <title>Comparative genomics of biotechnologically important yeasts.</title>
        <authorList>
            <consortium name="DOE Joint Genome Institute"/>
            <person name="Riley R."/>
            <person name="Haridas S."/>
            <person name="Wolfe K.H."/>
            <person name="Lopes M.R."/>
            <person name="Hittinger C.T."/>
            <person name="Goker M."/>
            <person name="Salamov A."/>
            <person name="Wisecaver J."/>
            <person name="Long T.M."/>
            <person name="Aerts A.L."/>
            <person name="Barry K."/>
            <person name="Choi C."/>
            <person name="Clum A."/>
            <person name="Coughlan A.Y."/>
            <person name="Deshpande S."/>
            <person name="Douglass A.P."/>
            <person name="Hanson S.J."/>
            <person name="Klenk H.-P."/>
            <person name="Labutti K."/>
            <person name="Lapidus A."/>
            <person name="Lindquist E."/>
            <person name="Lipzen A."/>
            <person name="Meier-Kolthoff J.P."/>
            <person name="Ohm R.A."/>
            <person name="Otillar R.P."/>
            <person name="Pangilinan J."/>
            <person name="Peng Y."/>
            <person name="Rokas A."/>
            <person name="Rosa C.A."/>
            <person name="Scheuner C."/>
            <person name="Sibirny A.A."/>
            <person name="Slot J.C."/>
            <person name="Stielow J.B."/>
            <person name="Sun H."/>
            <person name="Kurtzman C.P."/>
            <person name="Blackwell M."/>
            <person name="Grigoriev I.V."/>
            <person name="Jeffries T.W."/>
        </authorList>
    </citation>
    <scope>NUCLEOTIDE SEQUENCE [LARGE SCALE GENOMIC DNA]</scope>
    <source>
        <strain evidence="10">NRRL YB-2248</strain>
    </source>
</reference>
<dbReference type="GO" id="GO:0000463">
    <property type="term" value="P:maturation of LSU-rRNA from tricistronic rRNA transcript (SSU-rRNA, 5.8S rRNA, LSU-rRNA)"/>
    <property type="evidence" value="ECO:0007669"/>
    <property type="project" value="UniProtKB-UniRule"/>
</dbReference>
<evidence type="ECO:0000256" key="4">
    <source>
        <dbReference type="ARBA" id="ARBA00022737"/>
    </source>
</evidence>
<dbReference type="GO" id="GO:0005654">
    <property type="term" value="C:nucleoplasm"/>
    <property type="evidence" value="ECO:0007669"/>
    <property type="project" value="UniProtKB-SubCell"/>
</dbReference>
<comment type="similarity">
    <text evidence="6">Belongs to the WD repeat WDR12/YTM1 family.</text>
</comment>
<feature type="repeat" description="WD" evidence="7">
    <location>
        <begin position="368"/>
        <end position="409"/>
    </location>
</feature>
<dbReference type="InterPro" id="IPR001680">
    <property type="entry name" value="WD40_rpt"/>
</dbReference>
<dbReference type="HAMAP" id="MF_03029">
    <property type="entry name" value="WDR12"/>
    <property type="match status" value="1"/>
</dbReference>
<dbReference type="InterPro" id="IPR019775">
    <property type="entry name" value="WD40_repeat_CS"/>
</dbReference>
<name>A0A1E4SYL2_9ASCO</name>
<keyword evidence="3 7" id="KW-0853">WD repeat</keyword>
<dbReference type="GO" id="GO:0030687">
    <property type="term" value="C:preribosome, large subunit precursor"/>
    <property type="evidence" value="ECO:0007669"/>
    <property type="project" value="UniProtKB-UniRule"/>
</dbReference>
<dbReference type="EMBL" id="KV453856">
    <property type="protein sequence ID" value="ODV84593.1"/>
    <property type="molecule type" value="Genomic_DNA"/>
</dbReference>
<feature type="repeat" description="WD" evidence="7">
    <location>
        <begin position="208"/>
        <end position="249"/>
    </location>
</feature>
<keyword evidence="5 6" id="KW-0539">Nucleus</keyword>
<dbReference type="Proteomes" id="UP000094801">
    <property type="component" value="Unassembled WGS sequence"/>
</dbReference>